<comment type="subcellular location">
    <subcellularLocation>
        <location evidence="1">Secreted</location>
    </subcellularLocation>
</comment>
<sequence>MPTALITFTLFLPLMLGAPAPAGPVIHVPYFPATIPFRETAIVWFGQVTPSQNYTDMRVGYSNSELYVNTVTFDRLLWYDPNANPNNLLNGDTSILYLETAGPNPRRLRFTAQLNWWEPRTNYQAVAEWNGAAWQPVNIPFTTQSGWRGNAPNDYTNDDGWTMTFHIPFAGLGIPPPAQGTGWRIAATIVDLDAGGGSTTSLTWPPNAIITNPATWARLSFGLPQFAPPPVRNPQQVVIRHNLNGAVVSDASVGGDTTCGAGRDRWSQWGFANYAGLNRFNIQNQADVSDFPCFNKAYIVFPLTSIPPNKEIVSATLTLHLFGNAGNPGESTASLIQISTVSRGWNENTITWNNAPLPEENVSYAWVQPVDDFPGWPGIPYSWDVSRAVRLAYQRQTPFRIVIYSPDDQYNSGKYFVSSDTEEWNSAARPQLVVAYGDPAMPRGEPAPTLAARSLPE</sequence>
<protein>
    <submittedName>
        <fullName evidence="6">Hypothetical conserved protein</fullName>
    </submittedName>
</protein>
<evidence type="ECO:0000256" key="3">
    <source>
        <dbReference type="ARBA" id="ARBA00022729"/>
    </source>
</evidence>
<evidence type="ECO:0000256" key="1">
    <source>
        <dbReference type="ARBA" id="ARBA00004613"/>
    </source>
</evidence>
<dbReference type="EMBL" id="AP011757">
    <property type="protein sequence ID" value="BAL56751.1"/>
    <property type="molecule type" value="Genomic_DNA"/>
</dbReference>
<dbReference type="GO" id="GO:0005576">
    <property type="term" value="C:extracellular region"/>
    <property type="evidence" value="ECO:0007669"/>
    <property type="project" value="UniProtKB-SubCell"/>
</dbReference>
<organism evidence="6">
    <name type="scientific">uncultured prokaryote</name>
    <dbReference type="NCBI Taxonomy" id="198431"/>
    <lineage>
        <taxon>unclassified sequences</taxon>
        <taxon>environmental samples</taxon>
    </lineage>
</organism>
<keyword evidence="3" id="KW-0732">Signal</keyword>
<gene>
    <name evidence="6" type="ORF">HGMM_F42G03C14</name>
</gene>
<accession>H5SKR5</accession>
<reference evidence="6" key="1">
    <citation type="journal article" date="2005" name="Environ. Microbiol.">
        <title>Genetic and functional properties of uncultivated thermophilic crenarchaeotes from a subsurface gold mine as revealed by analysis of genome fragments.</title>
        <authorList>
            <person name="Nunoura T."/>
            <person name="Hirayama H."/>
            <person name="Takami H."/>
            <person name="Oida H."/>
            <person name="Nishi S."/>
            <person name="Shimamura S."/>
            <person name="Suzuki Y."/>
            <person name="Inagaki F."/>
            <person name="Takai K."/>
            <person name="Nealson K.H."/>
            <person name="Horikoshi K."/>
        </authorList>
    </citation>
    <scope>NUCLEOTIDE SEQUENCE</scope>
</reference>
<feature type="domain" description="Carbohydrate-binding module family 96" evidence="5">
    <location>
        <begin position="272"/>
        <end position="435"/>
    </location>
</feature>
<feature type="region of interest" description="Disordered" evidence="4">
    <location>
        <begin position="438"/>
        <end position="457"/>
    </location>
</feature>
<evidence type="ECO:0000313" key="6">
    <source>
        <dbReference type="EMBL" id="BAL56751.1"/>
    </source>
</evidence>
<proteinExistence type="predicted"/>
<keyword evidence="2" id="KW-0964">Secreted</keyword>
<dbReference type="Gene3D" id="2.60.40.1190">
    <property type="match status" value="1"/>
</dbReference>
<reference evidence="6" key="2">
    <citation type="journal article" date="2012" name="PLoS ONE">
        <title>A Deeply Branching Thermophilic Bacterium with an Ancient Acetyl-CoA Pathway Dominates a Subsurface Ecosystem.</title>
        <authorList>
            <person name="Takami H."/>
            <person name="Noguchi H."/>
            <person name="Takaki Y."/>
            <person name="Uchiyama I."/>
            <person name="Toyoda A."/>
            <person name="Nishi S."/>
            <person name="Chee G.-J."/>
            <person name="Arai W."/>
            <person name="Nunoura T."/>
            <person name="Itoh T."/>
            <person name="Hattori M."/>
            <person name="Takai K."/>
        </authorList>
    </citation>
    <scope>NUCLEOTIDE SEQUENCE</scope>
</reference>
<dbReference type="Pfam" id="PF24517">
    <property type="entry name" value="CBM96"/>
    <property type="match status" value="1"/>
</dbReference>
<name>H5SKR5_9ZZZZ</name>
<dbReference type="AlphaFoldDB" id="H5SKR5"/>
<dbReference type="NCBIfam" id="NF033679">
    <property type="entry name" value="DNRLRE_dom"/>
    <property type="match status" value="1"/>
</dbReference>
<dbReference type="SUPFAM" id="SSF49344">
    <property type="entry name" value="CBD9-like"/>
    <property type="match status" value="1"/>
</dbReference>
<evidence type="ECO:0000256" key="2">
    <source>
        <dbReference type="ARBA" id="ARBA00022525"/>
    </source>
</evidence>
<evidence type="ECO:0000256" key="4">
    <source>
        <dbReference type="SAM" id="MobiDB-lite"/>
    </source>
</evidence>
<dbReference type="InterPro" id="IPR055372">
    <property type="entry name" value="CBM96"/>
</dbReference>
<evidence type="ECO:0000259" key="5">
    <source>
        <dbReference type="Pfam" id="PF24517"/>
    </source>
</evidence>